<protein>
    <submittedName>
        <fullName evidence="1">Uncharacterized protein</fullName>
    </submittedName>
</protein>
<reference evidence="1" key="1">
    <citation type="submission" date="2014-09" db="EMBL/GenBank/DDBJ databases">
        <authorList>
            <person name="Magalhaes I.L.F."/>
            <person name="Oliveira U."/>
            <person name="Santos F.R."/>
            <person name="Vidigal T.H.D.A."/>
            <person name="Brescovit A.D."/>
            <person name="Santos A.J."/>
        </authorList>
    </citation>
    <scope>NUCLEOTIDE SEQUENCE</scope>
    <source>
        <tissue evidence="1">Shoot tissue taken approximately 20 cm above the soil surface</tissue>
    </source>
</reference>
<organism evidence="1">
    <name type="scientific">Arundo donax</name>
    <name type="common">Giant reed</name>
    <name type="synonym">Donax arundinaceus</name>
    <dbReference type="NCBI Taxonomy" id="35708"/>
    <lineage>
        <taxon>Eukaryota</taxon>
        <taxon>Viridiplantae</taxon>
        <taxon>Streptophyta</taxon>
        <taxon>Embryophyta</taxon>
        <taxon>Tracheophyta</taxon>
        <taxon>Spermatophyta</taxon>
        <taxon>Magnoliopsida</taxon>
        <taxon>Liliopsida</taxon>
        <taxon>Poales</taxon>
        <taxon>Poaceae</taxon>
        <taxon>PACMAD clade</taxon>
        <taxon>Arundinoideae</taxon>
        <taxon>Arundineae</taxon>
        <taxon>Arundo</taxon>
    </lineage>
</organism>
<dbReference type="EMBL" id="GBRH01225483">
    <property type="protein sequence ID" value="JAD72412.1"/>
    <property type="molecule type" value="Transcribed_RNA"/>
</dbReference>
<accession>A0A0A9CLK6</accession>
<name>A0A0A9CLK6_ARUDO</name>
<sequence>MVGLVRRNNPSLIDDYYICSFVSGLKEYIQNHLQCHRPGNLIEAY</sequence>
<proteinExistence type="predicted"/>
<dbReference type="AlphaFoldDB" id="A0A0A9CLK6"/>
<reference evidence="1" key="2">
    <citation type="journal article" date="2015" name="Data Brief">
        <title>Shoot transcriptome of the giant reed, Arundo donax.</title>
        <authorList>
            <person name="Barrero R.A."/>
            <person name="Guerrero F.D."/>
            <person name="Moolhuijzen P."/>
            <person name="Goolsby J.A."/>
            <person name="Tidwell J."/>
            <person name="Bellgard S.E."/>
            <person name="Bellgard M.I."/>
        </authorList>
    </citation>
    <scope>NUCLEOTIDE SEQUENCE</scope>
    <source>
        <tissue evidence="1">Shoot tissue taken approximately 20 cm above the soil surface</tissue>
    </source>
</reference>
<evidence type="ECO:0000313" key="1">
    <source>
        <dbReference type="EMBL" id="JAD72412.1"/>
    </source>
</evidence>